<dbReference type="EMBL" id="FORF01000006">
    <property type="protein sequence ID" value="SFI76835.1"/>
    <property type="molecule type" value="Genomic_DNA"/>
</dbReference>
<feature type="transmembrane region" description="Helical" evidence="8">
    <location>
        <begin position="15"/>
        <end position="36"/>
    </location>
</feature>
<evidence type="ECO:0000256" key="4">
    <source>
        <dbReference type="ARBA" id="ARBA00022475"/>
    </source>
</evidence>
<keyword evidence="7 8" id="KW-0472">Membrane</keyword>
<evidence type="ECO:0000256" key="1">
    <source>
        <dbReference type="ARBA" id="ARBA00004651"/>
    </source>
</evidence>
<dbReference type="GO" id="GO:0042910">
    <property type="term" value="F:xenobiotic transmembrane transporter activity"/>
    <property type="evidence" value="ECO:0007669"/>
    <property type="project" value="InterPro"/>
</dbReference>
<feature type="transmembrane region" description="Helical" evidence="8">
    <location>
        <begin position="280"/>
        <end position="303"/>
    </location>
</feature>
<keyword evidence="4" id="KW-1003">Cell membrane</keyword>
<proteinExistence type="inferred from homology"/>
<evidence type="ECO:0000256" key="2">
    <source>
        <dbReference type="ARBA" id="ARBA00006236"/>
    </source>
</evidence>
<comment type="similarity">
    <text evidence="2 8">Belongs to the major facilitator superfamily. Bcr/CmlA family.</text>
</comment>
<dbReference type="OrthoDB" id="9800416at2"/>
<dbReference type="InterPro" id="IPR011701">
    <property type="entry name" value="MFS"/>
</dbReference>
<feature type="domain" description="Major facilitator superfamily (MFS) profile" evidence="9">
    <location>
        <begin position="14"/>
        <end position="397"/>
    </location>
</feature>
<feature type="transmembrane region" description="Helical" evidence="8">
    <location>
        <begin position="48"/>
        <end position="68"/>
    </location>
</feature>
<feature type="transmembrane region" description="Helical" evidence="8">
    <location>
        <begin position="137"/>
        <end position="159"/>
    </location>
</feature>
<evidence type="ECO:0000256" key="7">
    <source>
        <dbReference type="ARBA" id="ARBA00023136"/>
    </source>
</evidence>
<dbReference type="AlphaFoldDB" id="A0A1I3KXK2"/>
<dbReference type="GO" id="GO:0005886">
    <property type="term" value="C:plasma membrane"/>
    <property type="evidence" value="ECO:0007669"/>
    <property type="project" value="UniProtKB-SubCell"/>
</dbReference>
<comment type="subcellular location">
    <subcellularLocation>
        <location evidence="8">Cell inner membrane</location>
        <topology evidence="8">Multi-pass membrane protein</topology>
    </subcellularLocation>
    <subcellularLocation>
        <location evidence="1">Cell membrane</location>
        <topology evidence="1">Multi-pass membrane protein</topology>
    </subcellularLocation>
</comment>
<dbReference type="NCBIfam" id="TIGR00710">
    <property type="entry name" value="efflux_Bcr_CflA"/>
    <property type="match status" value="1"/>
</dbReference>
<feature type="transmembrane region" description="Helical" evidence="8">
    <location>
        <begin position="309"/>
        <end position="327"/>
    </location>
</feature>
<reference evidence="11" key="1">
    <citation type="submission" date="2016-10" db="EMBL/GenBank/DDBJ databases">
        <authorList>
            <person name="Varghese N."/>
            <person name="Submissions S."/>
        </authorList>
    </citation>
    <scope>NUCLEOTIDE SEQUENCE [LARGE SCALE GENOMIC DNA]</scope>
    <source>
        <strain evidence="11">DSM 21857</strain>
    </source>
</reference>
<feature type="transmembrane region" description="Helical" evidence="8">
    <location>
        <begin position="372"/>
        <end position="393"/>
    </location>
</feature>
<dbReference type="CDD" id="cd17320">
    <property type="entry name" value="MFS_MdfA_MDR_like"/>
    <property type="match status" value="1"/>
</dbReference>
<dbReference type="SUPFAM" id="SSF103473">
    <property type="entry name" value="MFS general substrate transporter"/>
    <property type="match status" value="1"/>
</dbReference>
<dbReference type="InterPro" id="IPR050189">
    <property type="entry name" value="MFS_Efflux_Transporters"/>
</dbReference>
<gene>
    <name evidence="10" type="ORF">SAMN03080618_01283</name>
</gene>
<keyword evidence="6 8" id="KW-1133">Transmembrane helix</keyword>
<dbReference type="PROSITE" id="PS50850">
    <property type="entry name" value="MFS"/>
    <property type="match status" value="1"/>
</dbReference>
<feature type="transmembrane region" description="Helical" evidence="8">
    <location>
        <begin position="214"/>
        <end position="238"/>
    </location>
</feature>
<dbReference type="Gene3D" id="1.20.1720.10">
    <property type="entry name" value="Multidrug resistance protein D"/>
    <property type="match status" value="1"/>
</dbReference>
<dbReference type="PANTHER" id="PTHR43124">
    <property type="entry name" value="PURINE EFFLUX PUMP PBUE"/>
    <property type="match status" value="1"/>
</dbReference>
<dbReference type="RefSeq" id="WP_091520009.1">
    <property type="nucleotide sequence ID" value="NZ_FORF01000006.1"/>
</dbReference>
<dbReference type="STRING" id="1121003.SAMN03080618_01283"/>
<dbReference type="InterPro" id="IPR036259">
    <property type="entry name" value="MFS_trans_sf"/>
</dbReference>
<dbReference type="PANTHER" id="PTHR43124:SF3">
    <property type="entry name" value="CHLORAMPHENICOL EFFLUX PUMP RV0191"/>
    <property type="match status" value="1"/>
</dbReference>
<dbReference type="Pfam" id="PF07690">
    <property type="entry name" value="MFS_1"/>
    <property type="match status" value="2"/>
</dbReference>
<organism evidence="10 11">
    <name type="scientific">Aquamicrobium aerolatum DSM 21857</name>
    <dbReference type="NCBI Taxonomy" id="1121003"/>
    <lineage>
        <taxon>Bacteria</taxon>
        <taxon>Pseudomonadati</taxon>
        <taxon>Pseudomonadota</taxon>
        <taxon>Alphaproteobacteria</taxon>
        <taxon>Hyphomicrobiales</taxon>
        <taxon>Phyllobacteriaceae</taxon>
        <taxon>Aerobium</taxon>
    </lineage>
</organism>
<sequence>MIPPRFLNKTTPPHLFTLVIATATGALTMNIFLPSLPAIAKHYQADYAVVQLIVSLYLAATGTLQLFIGPASDRYGRRPVMLTCFVVFILGSIGALFAPTIETLLAARILQAFSASGMVLSRAIVRDTVSTDEAASRIGYITMGMSVVPMIGPFIGGLLDEYYGWQASFLLILLFGTLAFALIYLDLGETNKNRSAHVGGQIRSYLELVRSADFWCYTLTGGFASGCFFAFLGGGPYVATVMLGLSPSQYGMYFALMSVGYMAGNFVSGRFSRDVGINRMMLAGNIVTALGIFIALAFIFAGIFTPLSFFAPIAMIGIGNGMALPNANAGIVSVRPRLAGAASGLGGALQIGAGAGMASLAGALLSPTSGPVPLLIVMSVSAVGALFPTLYLLRQVRPSDQS</sequence>
<dbReference type="InterPro" id="IPR020846">
    <property type="entry name" value="MFS_dom"/>
</dbReference>
<dbReference type="PROSITE" id="PS00216">
    <property type="entry name" value="SUGAR_TRANSPORT_1"/>
    <property type="match status" value="1"/>
</dbReference>
<dbReference type="Proteomes" id="UP000242763">
    <property type="component" value="Unassembled WGS sequence"/>
</dbReference>
<protein>
    <recommendedName>
        <fullName evidence="8">Bcr/CflA family efflux transporter</fullName>
    </recommendedName>
</protein>
<evidence type="ECO:0000256" key="8">
    <source>
        <dbReference type="RuleBase" id="RU365088"/>
    </source>
</evidence>
<evidence type="ECO:0000313" key="11">
    <source>
        <dbReference type="Proteomes" id="UP000242763"/>
    </source>
</evidence>
<keyword evidence="3 8" id="KW-0813">Transport</keyword>
<feature type="transmembrane region" description="Helical" evidence="8">
    <location>
        <begin position="80"/>
        <end position="99"/>
    </location>
</feature>
<feature type="transmembrane region" description="Helical" evidence="8">
    <location>
        <begin position="339"/>
        <end position="366"/>
    </location>
</feature>
<evidence type="ECO:0000256" key="6">
    <source>
        <dbReference type="ARBA" id="ARBA00022989"/>
    </source>
</evidence>
<name>A0A1I3KXK2_9HYPH</name>
<evidence type="ECO:0000313" key="10">
    <source>
        <dbReference type="EMBL" id="SFI76835.1"/>
    </source>
</evidence>
<evidence type="ECO:0000256" key="3">
    <source>
        <dbReference type="ARBA" id="ARBA00022448"/>
    </source>
</evidence>
<dbReference type="InterPro" id="IPR005829">
    <property type="entry name" value="Sugar_transporter_CS"/>
</dbReference>
<accession>A0A1I3KXK2</accession>
<keyword evidence="11" id="KW-1185">Reference proteome</keyword>
<feature type="transmembrane region" description="Helical" evidence="8">
    <location>
        <begin position="250"/>
        <end position="268"/>
    </location>
</feature>
<keyword evidence="5 8" id="KW-0812">Transmembrane</keyword>
<feature type="transmembrane region" description="Helical" evidence="8">
    <location>
        <begin position="165"/>
        <end position="185"/>
    </location>
</feature>
<dbReference type="InterPro" id="IPR004812">
    <property type="entry name" value="Efflux_drug-R_Bcr/CmlA"/>
</dbReference>
<evidence type="ECO:0000256" key="5">
    <source>
        <dbReference type="ARBA" id="ARBA00022692"/>
    </source>
</evidence>
<keyword evidence="8" id="KW-0997">Cell inner membrane</keyword>
<comment type="caution">
    <text evidence="8">Lacks conserved residue(s) required for the propagation of feature annotation.</text>
</comment>
<dbReference type="GO" id="GO:1990961">
    <property type="term" value="P:xenobiotic detoxification by transmembrane export across the plasma membrane"/>
    <property type="evidence" value="ECO:0007669"/>
    <property type="project" value="InterPro"/>
</dbReference>
<evidence type="ECO:0000259" key="9">
    <source>
        <dbReference type="PROSITE" id="PS50850"/>
    </source>
</evidence>